<keyword evidence="2" id="KW-1185">Reference proteome</keyword>
<proteinExistence type="predicted"/>
<protein>
    <submittedName>
        <fullName evidence="1">Uncharacterized protein</fullName>
    </submittedName>
</protein>
<dbReference type="Proteomes" id="UP001243330">
    <property type="component" value="Unassembled WGS sequence"/>
</dbReference>
<dbReference type="AlphaFoldDB" id="A0AAD8ZYU4"/>
<organism evidence="1 2">
    <name type="scientific">Colletotrichum chrysophilum</name>
    <dbReference type="NCBI Taxonomy" id="1836956"/>
    <lineage>
        <taxon>Eukaryota</taxon>
        <taxon>Fungi</taxon>
        <taxon>Dikarya</taxon>
        <taxon>Ascomycota</taxon>
        <taxon>Pezizomycotina</taxon>
        <taxon>Sordariomycetes</taxon>
        <taxon>Hypocreomycetidae</taxon>
        <taxon>Glomerellales</taxon>
        <taxon>Glomerellaceae</taxon>
        <taxon>Colletotrichum</taxon>
        <taxon>Colletotrichum gloeosporioides species complex</taxon>
    </lineage>
</organism>
<sequence>MCQRRHRQRRRRVRWGLMFALAASKPDDVVHFKPRITGLALHVVRFGLRMDPFFSLSGWAR</sequence>
<reference evidence="1" key="1">
    <citation type="submission" date="2023-01" db="EMBL/GenBank/DDBJ databases">
        <title>Colletotrichum chrysophilum M932 genome sequence.</title>
        <authorList>
            <person name="Baroncelli R."/>
        </authorList>
    </citation>
    <scope>NUCLEOTIDE SEQUENCE</scope>
    <source>
        <strain evidence="1">M932</strain>
    </source>
</reference>
<evidence type="ECO:0000313" key="2">
    <source>
        <dbReference type="Proteomes" id="UP001243330"/>
    </source>
</evidence>
<dbReference type="EMBL" id="JAQOWY010000873">
    <property type="protein sequence ID" value="KAK1838241.1"/>
    <property type="molecule type" value="Genomic_DNA"/>
</dbReference>
<accession>A0AAD8ZYU4</accession>
<gene>
    <name evidence="1" type="ORF">CCHR01_19137</name>
</gene>
<evidence type="ECO:0000313" key="1">
    <source>
        <dbReference type="EMBL" id="KAK1838241.1"/>
    </source>
</evidence>
<comment type="caution">
    <text evidence="1">The sequence shown here is derived from an EMBL/GenBank/DDBJ whole genome shotgun (WGS) entry which is preliminary data.</text>
</comment>
<name>A0AAD8ZYU4_9PEZI</name>